<evidence type="ECO:0000256" key="4">
    <source>
        <dbReference type="ARBA" id="ARBA00022737"/>
    </source>
</evidence>
<organism evidence="9 10">
    <name type="scientific">Sphingomonas yantingensis</name>
    <dbReference type="NCBI Taxonomy" id="1241761"/>
    <lineage>
        <taxon>Bacteria</taxon>
        <taxon>Pseudomonadati</taxon>
        <taxon>Pseudomonadota</taxon>
        <taxon>Alphaproteobacteria</taxon>
        <taxon>Sphingomonadales</taxon>
        <taxon>Sphingomonadaceae</taxon>
        <taxon>Sphingomonas</taxon>
    </lineage>
</organism>
<dbReference type="GO" id="GO:0004553">
    <property type="term" value="F:hydrolase activity, hydrolyzing O-glycosyl compounds"/>
    <property type="evidence" value="ECO:0007669"/>
    <property type="project" value="InterPro"/>
</dbReference>
<name>A0A7W9ARJ3_9SPHN</name>
<reference evidence="9 10" key="1">
    <citation type="submission" date="2020-08" db="EMBL/GenBank/DDBJ databases">
        <title>Genomic Encyclopedia of Type Strains, Phase IV (KMG-IV): sequencing the most valuable type-strain genomes for metagenomic binning, comparative biology and taxonomic classification.</title>
        <authorList>
            <person name="Goeker M."/>
        </authorList>
    </citation>
    <scope>NUCLEOTIDE SEQUENCE [LARGE SCALE GENOMIC DNA]</scope>
    <source>
        <strain evidence="9 10">DSM 27244</strain>
    </source>
</reference>
<dbReference type="AlphaFoldDB" id="A0A7W9ARJ3"/>
<dbReference type="Pfam" id="PF00353">
    <property type="entry name" value="HemolysinCabind"/>
    <property type="match status" value="2"/>
</dbReference>
<evidence type="ECO:0000256" key="1">
    <source>
        <dbReference type="ARBA" id="ARBA00001913"/>
    </source>
</evidence>
<dbReference type="GO" id="GO:0009251">
    <property type="term" value="P:glucan catabolic process"/>
    <property type="evidence" value="ECO:0007669"/>
    <property type="project" value="TreeGrafter"/>
</dbReference>
<dbReference type="GO" id="GO:0005615">
    <property type="term" value="C:extracellular space"/>
    <property type="evidence" value="ECO:0007669"/>
    <property type="project" value="InterPro"/>
</dbReference>
<evidence type="ECO:0000259" key="7">
    <source>
        <dbReference type="Pfam" id="PF00150"/>
    </source>
</evidence>
<keyword evidence="3" id="KW-0964">Secreted</keyword>
<evidence type="ECO:0000256" key="2">
    <source>
        <dbReference type="ARBA" id="ARBA00004613"/>
    </source>
</evidence>
<comment type="caution">
    <text evidence="9">The sequence shown here is derived from an EMBL/GenBank/DDBJ whole genome shotgun (WGS) entry which is preliminary data.</text>
</comment>
<keyword evidence="5" id="KW-0378">Hydrolase</keyword>
<proteinExistence type="predicted"/>
<dbReference type="Pfam" id="PF00150">
    <property type="entry name" value="Cellulase"/>
    <property type="match status" value="1"/>
</dbReference>
<protein>
    <submittedName>
        <fullName evidence="9">Ca2+-binding RTX toxin-like protein</fullName>
    </submittedName>
</protein>
<sequence>MRPSGLGKTSMLGINLSGAEFGKGDKYGYDYIYPSSKDLKFYADQGLTLVRLPVRWERLQPELGGSLDAVELGRLNTFLVNAAKAGVQVIVDVHNYGRYDGKVIGSPEVPIASFADFWSKLAGAIGSSSALLGYDLMNEPHDMPNKTIWPQAAQAATDAIRALGDTRTIFVEGEHWANATNWAAKNPFLDVKDPLGNLVYEAHVYFDKDGSGTYKGTYDQEGAYVEIGAQRLKSFVGWLEAKGAKGFIGEFGVPSDDPRWQAVLDHFLATLNDYGLSGTYWGAGSWFNGYKLGLVDKKGAVTASLDTLLSHVADGADVGIGAVAPSAVDTASRVELDGIVRYVGTAGHDVVDLSASGDAVIATLDGVRFVSIEELIGGRGNDVLTGDGMANRLRGGDGNDWLDGRGGADMLVGGAGDDLYFVDHSGDEVIERVGEGRDQVIASIDWTLDNSIENLTLGGAAVQGTGNGLGNVLIGNALNNRLIGLGGDDVLDGGAGADTLTGGTGNDRYVVDNIGDVVIERSKEGFDTVVASLNWTLNANVEHLSLVGAERLTGTGNALDNRIDANDAGNILIGGSGDDTLTGGAGADRLDGGSDEDTLIGGAGDDILIGGLGRDWLTGGAGNDRFVFLTRNDSKNAGMDRILDFVRGEDLIDLSAVDANTRASGNQSFAFIGAEAFGKRAGQLRYDTRDDYTVVQADLDGDGVADIAFRLESFVHKLAASDFLL</sequence>
<evidence type="ECO:0000256" key="5">
    <source>
        <dbReference type="ARBA" id="ARBA00022801"/>
    </source>
</evidence>
<evidence type="ECO:0000256" key="3">
    <source>
        <dbReference type="ARBA" id="ARBA00022525"/>
    </source>
</evidence>
<accession>A0A7W9ARJ3</accession>
<dbReference type="PANTHER" id="PTHR34142">
    <property type="entry name" value="ENDO-BETA-1,4-GLUCANASE A"/>
    <property type="match status" value="1"/>
</dbReference>
<dbReference type="PRINTS" id="PR00313">
    <property type="entry name" value="CABNDNGRPT"/>
</dbReference>
<evidence type="ECO:0000313" key="10">
    <source>
        <dbReference type="Proteomes" id="UP000557739"/>
    </source>
</evidence>
<comment type="subcellular location">
    <subcellularLocation>
        <location evidence="2">Secreted</location>
    </subcellularLocation>
</comment>
<dbReference type="SUPFAM" id="SSF51120">
    <property type="entry name" value="beta-Roll"/>
    <property type="match status" value="3"/>
</dbReference>
<dbReference type="InterPro" id="IPR001547">
    <property type="entry name" value="Glyco_hydro_5"/>
</dbReference>
<dbReference type="Gene3D" id="2.150.10.10">
    <property type="entry name" value="Serralysin-like metalloprotease, C-terminal"/>
    <property type="match status" value="4"/>
</dbReference>
<evidence type="ECO:0000256" key="6">
    <source>
        <dbReference type="ARBA" id="ARBA00023295"/>
    </source>
</evidence>
<dbReference type="PANTHER" id="PTHR34142:SF1">
    <property type="entry name" value="GLYCOSIDE HYDROLASE FAMILY 5 DOMAIN-CONTAINING PROTEIN"/>
    <property type="match status" value="1"/>
</dbReference>
<dbReference type="InterPro" id="IPR018087">
    <property type="entry name" value="Glyco_hydro_5_CS"/>
</dbReference>
<dbReference type="PROSITE" id="PS00659">
    <property type="entry name" value="GLYCOSYL_HYDROL_F5"/>
    <property type="match status" value="1"/>
</dbReference>
<dbReference type="Pfam" id="PF08548">
    <property type="entry name" value="Peptidase_M10_C"/>
    <property type="match status" value="1"/>
</dbReference>
<dbReference type="InterPro" id="IPR001343">
    <property type="entry name" value="Hemolysn_Ca-bd"/>
</dbReference>
<feature type="domain" description="Peptidase M10 serralysin C-terminal" evidence="8">
    <location>
        <begin position="599"/>
        <end position="724"/>
    </location>
</feature>
<keyword evidence="10" id="KW-1185">Reference proteome</keyword>
<dbReference type="InterPro" id="IPR018511">
    <property type="entry name" value="Hemolysin-typ_Ca-bd_CS"/>
</dbReference>
<feature type="domain" description="Glycoside hydrolase family 5" evidence="7">
    <location>
        <begin position="27"/>
        <end position="283"/>
    </location>
</feature>
<dbReference type="PROSITE" id="PS00330">
    <property type="entry name" value="HEMOLYSIN_CALCIUM"/>
    <property type="match status" value="3"/>
</dbReference>
<dbReference type="Proteomes" id="UP000557739">
    <property type="component" value="Unassembled WGS sequence"/>
</dbReference>
<dbReference type="GO" id="GO:0005509">
    <property type="term" value="F:calcium ion binding"/>
    <property type="evidence" value="ECO:0007669"/>
    <property type="project" value="InterPro"/>
</dbReference>
<dbReference type="EMBL" id="JACIJJ010000004">
    <property type="protein sequence ID" value="MBB5699295.1"/>
    <property type="molecule type" value="Genomic_DNA"/>
</dbReference>
<dbReference type="InterPro" id="IPR017853">
    <property type="entry name" value="GH"/>
</dbReference>
<keyword evidence="4" id="KW-0677">Repeat</keyword>
<dbReference type="InterPro" id="IPR011049">
    <property type="entry name" value="Serralysin-like_metalloprot_C"/>
</dbReference>
<dbReference type="SUPFAM" id="SSF51445">
    <property type="entry name" value="(Trans)glycosidases"/>
    <property type="match status" value="1"/>
</dbReference>
<comment type="cofactor">
    <cofactor evidence="1">
        <name>Ca(2+)</name>
        <dbReference type="ChEBI" id="CHEBI:29108"/>
    </cofactor>
</comment>
<keyword evidence="6" id="KW-0326">Glycosidase</keyword>
<dbReference type="RefSeq" id="WP_184029189.1">
    <property type="nucleotide sequence ID" value="NZ_JACIJJ010000004.1"/>
</dbReference>
<dbReference type="InterPro" id="IPR013858">
    <property type="entry name" value="Peptidase_M10B_C"/>
</dbReference>
<evidence type="ECO:0000313" key="9">
    <source>
        <dbReference type="EMBL" id="MBB5699295.1"/>
    </source>
</evidence>
<gene>
    <name evidence="9" type="ORF">FHR19_002661</name>
</gene>
<dbReference type="Gene3D" id="3.20.20.80">
    <property type="entry name" value="Glycosidases"/>
    <property type="match status" value="1"/>
</dbReference>
<evidence type="ECO:0000259" key="8">
    <source>
        <dbReference type="Pfam" id="PF08548"/>
    </source>
</evidence>